<protein>
    <submittedName>
        <fullName evidence="4">DUF5600 domain-containing protein</fullName>
    </submittedName>
</protein>
<dbReference type="Pfam" id="PF18150">
    <property type="entry name" value="DUF5600"/>
    <property type="match status" value="1"/>
</dbReference>
<evidence type="ECO:0000259" key="1">
    <source>
        <dbReference type="Pfam" id="PF18150"/>
    </source>
</evidence>
<name>A0A0M3KEK3_ANISI</name>
<dbReference type="Gene3D" id="1.10.268.20">
    <property type="match status" value="1"/>
</dbReference>
<dbReference type="InterPro" id="IPR040990">
    <property type="entry name" value="DUF5600"/>
</dbReference>
<evidence type="ECO:0000313" key="4">
    <source>
        <dbReference type="WBParaSite" id="ASIM_0001941101-mRNA-1"/>
    </source>
</evidence>
<organism evidence="4">
    <name type="scientific">Anisakis simplex</name>
    <name type="common">Herring worm</name>
    <dbReference type="NCBI Taxonomy" id="6269"/>
    <lineage>
        <taxon>Eukaryota</taxon>
        <taxon>Metazoa</taxon>
        <taxon>Ecdysozoa</taxon>
        <taxon>Nematoda</taxon>
        <taxon>Chromadorea</taxon>
        <taxon>Rhabditida</taxon>
        <taxon>Spirurina</taxon>
        <taxon>Ascaridomorpha</taxon>
        <taxon>Ascaridoidea</taxon>
        <taxon>Anisakidae</taxon>
        <taxon>Anisakis</taxon>
        <taxon>Anisakis simplex complex</taxon>
    </lineage>
</organism>
<reference evidence="2 3" key="2">
    <citation type="submission" date="2018-11" db="EMBL/GenBank/DDBJ databases">
        <authorList>
            <consortium name="Pathogen Informatics"/>
        </authorList>
    </citation>
    <scope>NUCLEOTIDE SEQUENCE [LARGE SCALE GENOMIC DNA]</scope>
</reference>
<feature type="domain" description="DUF5600" evidence="1">
    <location>
        <begin position="138"/>
        <end position="243"/>
    </location>
</feature>
<dbReference type="Proteomes" id="UP000267096">
    <property type="component" value="Unassembled WGS sequence"/>
</dbReference>
<evidence type="ECO:0000313" key="2">
    <source>
        <dbReference type="EMBL" id="VDK66242.1"/>
    </source>
</evidence>
<sequence length="274" mass="31905">MKQFNTITSFTELNVTINNKIFQVIEILTGSEDKIRIILNKADAVRPRELVHVRGALMWALGKIMKCPEVPKVTFESLNRCFHKNKCFKSITQQIYSQVYIGSFWQYWNPKNTLLRGAIQEDLDALIKEILDLPSNYHAKRVNDVIKRARNLRIHTYIMDEVMKESLFFKNNKKSTDTATSPAKLVSVYHSIARQRRIVLNDFPDPVIFHEKAKLTDPKLWNRLDTKLDKLLNEFLDHDVAPIVTTAINEPRIVIDYKPAKKVPLPEVIFDHYS</sequence>
<accession>A0A0M3KEK3</accession>
<dbReference type="AlphaFoldDB" id="A0A0M3KEK3"/>
<dbReference type="EMBL" id="UYRR01036106">
    <property type="protein sequence ID" value="VDK66242.1"/>
    <property type="molecule type" value="Genomic_DNA"/>
</dbReference>
<dbReference type="OrthoDB" id="1716625at2759"/>
<dbReference type="WBParaSite" id="ASIM_0001941101-mRNA-1">
    <property type="protein sequence ID" value="ASIM_0001941101-mRNA-1"/>
    <property type="gene ID" value="ASIM_0001941101"/>
</dbReference>
<gene>
    <name evidence="2" type="ORF">ASIM_LOCUS18801</name>
</gene>
<keyword evidence="3" id="KW-1185">Reference proteome</keyword>
<dbReference type="Gene3D" id="3.40.50.300">
    <property type="entry name" value="P-loop containing nucleotide triphosphate hydrolases"/>
    <property type="match status" value="1"/>
</dbReference>
<reference evidence="4" key="1">
    <citation type="submission" date="2017-02" db="UniProtKB">
        <authorList>
            <consortium name="WormBaseParasite"/>
        </authorList>
    </citation>
    <scope>IDENTIFICATION</scope>
</reference>
<evidence type="ECO:0000313" key="3">
    <source>
        <dbReference type="Proteomes" id="UP000267096"/>
    </source>
</evidence>
<proteinExistence type="predicted"/>
<dbReference type="InterPro" id="IPR027417">
    <property type="entry name" value="P-loop_NTPase"/>
</dbReference>